<gene>
    <name evidence="1" type="ORF">ERS007739_03122</name>
</gene>
<accession>A0A916LCP9</accession>
<dbReference type="Proteomes" id="UP000039021">
    <property type="component" value="Unassembled WGS sequence"/>
</dbReference>
<evidence type="ECO:0000313" key="2">
    <source>
        <dbReference type="Proteomes" id="UP000039021"/>
    </source>
</evidence>
<dbReference type="AlphaFoldDB" id="A0A916LCP9"/>
<name>A0A916LCP9_MYCTX</name>
<dbReference type="EMBL" id="CSBK01001553">
    <property type="protein sequence ID" value="COY82246.1"/>
    <property type="molecule type" value="Genomic_DNA"/>
</dbReference>
<organism evidence="1 2">
    <name type="scientific">Mycobacterium tuberculosis</name>
    <dbReference type="NCBI Taxonomy" id="1773"/>
    <lineage>
        <taxon>Bacteria</taxon>
        <taxon>Bacillati</taxon>
        <taxon>Actinomycetota</taxon>
        <taxon>Actinomycetes</taxon>
        <taxon>Mycobacteriales</taxon>
        <taxon>Mycobacteriaceae</taxon>
        <taxon>Mycobacterium</taxon>
        <taxon>Mycobacterium tuberculosis complex</taxon>
    </lineage>
</organism>
<sequence>MAFRRCHLFHDAGDLGAPVLGDLTDDISSTLGQRRQQLPSRGGVR</sequence>
<comment type="caution">
    <text evidence="1">The sequence shown here is derived from an EMBL/GenBank/DDBJ whole genome shotgun (WGS) entry which is preliminary data.</text>
</comment>
<protein>
    <submittedName>
        <fullName evidence="1">Uncharacterized protein</fullName>
    </submittedName>
</protein>
<evidence type="ECO:0000313" key="1">
    <source>
        <dbReference type="EMBL" id="COY82246.1"/>
    </source>
</evidence>
<reference evidence="2" key="1">
    <citation type="submission" date="2015-03" db="EMBL/GenBank/DDBJ databases">
        <authorList>
            <consortium name="Pathogen Informatics"/>
        </authorList>
    </citation>
    <scope>NUCLEOTIDE SEQUENCE [LARGE SCALE GENOMIC DNA]</scope>
    <source>
        <strain evidence="2">N09902308</strain>
    </source>
</reference>
<proteinExistence type="predicted"/>